<organism evidence="2 3">
    <name type="scientific">Pseudomonas gingeri</name>
    <dbReference type="NCBI Taxonomy" id="117681"/>
    <lineage>
        <taxon>Bacteria</taxon>
        <taxon>Pseudomonadati</taxon>
        <taxon>Pseudomonadota</taxon>
        <taxon>Gammaproteobacteria</taxon>
        <taxon>Pseudomonadales</taxon>
        <taxon>Pseudomonadaceae</taxon>
        <taxon>Pseudomonas</taxon>
    </lineage>
</organism>
<dbReference type="Proteomes" id="UP000520592">
    <property type="component" value="Unassembled WGS sequence"/>
</dbReference>
<evidence type="ECO:0008006" key="4">
    <source>
        <dbReference type="Google" id="ProtNLM"/>
    </source>
</evidence>
<comment type="caution">
    <text evidence="2">The sequence shown here is derived from an EMBL/GenBank/DDBJ whole genome shotgun (WGS) entry which is preliminary data.</text>
</comment>
<evidence type="ECO:0000256" key="1">
    <source>
        <dbReference type="SAM" id="SignalP"/>
    </source>
</evidence>
<feature type="signal peptide" evidence="1">
    <location>
        <begin position="1"/>
        <end position="15"/>
    </location>
</feature>
<evidence type="ECO:0000313" key="2">
    <source>
        <dbReference type="EMBL" id="NWC35396.1"/>
    </source>
</evidence>
<proteinExistence type="predicted"/>
<reference evidence="2 3" key="1">
    <citation type="submission" date="2020-04" db="EMBL/GenBank/DDBJ databases">
        <title>Molecular characterization of pseudomonads from Agaricus bisporus reveal novel blotch 2 pathogens in Western Europe.</title>
        <authorList>
            <person name="Taparia T."/>
            <person name="Krijger M."/>
            <person name="Haynes E."/>
            <person name="Elpinstone J.G."/>
            <person name="Noble R."/>
            <person name="Van Der Wolf J."/>
        </authorList>
    </citation>
    <scope>NUCLEOTIDE SEQUENCE [LARGE SCALE GENOMIC DNA]</scope>
    <source>
        <strain evidence="2 3">IPO3737</strain>
    </source>
</reference>
<name>A0A7Y7YF69_9PSED</name>
<dbReference type="AlphaFoldDB" id="A0A7Y7YF69"/>
<feature type="chain" id="PRO_5031416342" description="Lipoprotein" evidence="1">
    <location>
        <begin position="16"/>
        <end position="164"/>
    </location>
</feature>
<dbReference type="EMBL" id="JACAQD010000032">
    <property type="protein sequence ID" value="NWC35396.1"/>
    <property type="molecule type" value="Genomic_DNA"/>
</dbReference>
<gene>
    <name evidence="2" type="ORF">HX876_23725</name>
</gene>
<keyword evidence="1" id="KW-0732">Signal</keyword>
<sequence>MIKALCIALTLVCLAGCSKPGPVVLDKAGHGLQQKQRPLIVGRWYSDSPTTEGGHVMEIAEHRANGTYVVSFRVIDKTGKVKDSQEAGFWGTAGNIYFTITKGWIQGSKFIPAPPGLADLEDAYQILELKNGKFRYRSVENKNVYSAIKVDDTFQFPGIPPSKG</sequence>
<protein>
    <recommendedName>
        <fullName evidence="4">Lipoprotein</fullName>
    </recommendedName>
</protein>
<evidence type="ECO:0000313" key="3">
    <source>
        <dbReference type="Proteomes" id="UP000520592"/>
    </source>
</evidence>
<dbReference type="RefSeq" id="WP_177057983.1">
    <property type="nucleotide sequence ID" value="NZ_JACAPB010000019.1"/>
</dbReference>
<accession>A0A7Y7YF69</accession>